<dbReference type="Proteomes" id="UP000002429">
    <property type="component" value="Chromosome"/>
</dbReference>
<reference evidence="2" key="1">
    <citation type="journal article" date="2010" name="PLoS ONE">
        <title>The complete genome sequence of Cupriavidus metallidurans strain CH34, a master survivalist in harsh and anthropogenic environments.</title>
        <authorList>
            <person name="Janssen P.J."/>
            <person name="Van Houdt R."/>
            <person name="Moors H."/>
            <person name="Monsieurs P."/>
            <person name="Morin N."/>
            <person name="Michaux A."/>
            <person name="Benotmane M.A."/>
            <person name="Leys N."/>
            <person name="Vallaeys T."/>
            <person name="Lapidus A."/>
            <person name="Monchy S."/>
            <person name="Medigue C."/>
            <person name="Taghavi S."/>
            <person name="McCorkle S."/>
            <person name="Dunn J."/>
            <person name="van der Lelie D."/>
            <person name="Mergeay M."/>
        </authorList>
    </citation>
    <scope>NUCLEOTIDE SEQUENCE [LARGE SCALE GENOMIC DNA]</scope>
    <source>
        <strain evidence="2">ATCC 43123 / DSM 2839 / NBRC 102507 / CH34</strain>
    </source>
</reference>
<dbReference type="EMBL" id="CP000352">
    <property type="protein sequence ID" value="ADC45203.1"/>
    <property type="molecule type" value="Genomic_DNA"/>
</dbReference>
<dbReference type="STRING" id="266264.Rmet_6602"/>
<dbReference type="KEGG" id="rme:Rmet_6602"/>
<dbReference type="AlphaFoldDB" id="D3DY33"/>
<name>D3DY33_CUPMC</name>
<accession>D3DY33</accession>
<proteinExistence type="predicted"/>
<protein>
    <submittedName>
        <fullName evidence="1">Uncharacterized protein</fullName>
    </submittedName>
</protein>
<gene>
    <name evidence="1" type="ordered locus">Rmet_6602</name>
</gene>
<sequence>MRTVSEHAGYPLQKCEFLAKTPILMGLRAQNATAIIDRPVFPTTHPDSRQFCIHTYQ</sequence>
<keyword evidence="2" id="KW-1185">Reference proteome</keyword>
<evidence type="ECO:0000313" key="1">
    <source>
        <dbReference type="EMBL" id="ADC45203.1"/>
    </source>
</evidence>
<evidence type="ECO:0000313" key="2">
    <source>
        <dbReference type="Proteomes" id="UP000002429"/>
    </source>
</evidence>
<organism evidence="1 2">
    <name type="scientific">Cupriavidus metallidurans (strain ATCC 43123 / DSM 2839 / NBRC 102507 / CH34)</name>
    <name type="common">Ralstonia metallidurans</name>
    <dbReference type="NCBI Taxonomy" id="266264"/>
    <lineage>
        <taxon>Bacteria</taxon>
        <taxon>Pseudomonadati</taxon>
        <taxon>Pseudomonadota</taxon>
        <taxon>Betaproteobacteria</taxon>
        <taxon>Burkholderiales</taxon>
        <taxon>Burkholderiaceae</taxon>
        <taxon>Cupriavidus</taxon>
    </lineage>
</organism>
<dbReference type="HOGENOM" id="CLU_2993482_0_0_4"/>